<evidence type="ECO:0000256" key="1">
    <source>
        <dbReference type="ARBA" id="ARBA00001957"/>
    </source>
</evidence>
<dbReference type="InterPro" id="IPR009081">
    <property type="entry name" value="PP-bd_ACP"/>
</dbReference>
<dbReference type="Gene3D" id="1.10.1200.10">
    <property type="entry name" value="ACP-like"/>
    <property type="match status" value="3"/>
</dbReference>
<dbReference type="GO" id="GO:0005829">
    <property type="term" value="C:cytosol"/>
    <property type="evidence" value="ECO:0007669"/>
    <property type="project" value="TreeGrafter"/>
</dbReference>
<dbReference type="FunFam" id="3.30.300.30:FF:000015">
    <property type="entry name" value="Nonribosomal peptide synthase SidD"/>
    <property type="match status" value="3"/>
</dbReference>
<dbReference type="PROSITE" id="PS00455">
    <property type="entry name" value="AMP_BINDING"/>
    <property type="match status" value="3"/>
</dbReference>
<evidence type="ECO:0000313" key="5">
    <source>
        <dbReference type="EMBL" id="KAF7767744.1"/>
    </source>
</evidence>
<dbReference type="Pfam" id="PF18563">
    <property type="entry name" value="TubC_N"/>
    <property type="match status" value="1"/>
</dbReference>
<comment type="caution">
    <text evidence="5">The sequence shown here is derived from an EMBL/GenBank/DDBJ whole genome shotgun (WGS) entry which is preliminary data.</text>
</comment>
<dbReference type="Gene3D" id="3.30.559.10">
    <property type="entry name" value="Chloramphenicol acetyltransferase-like domain"/>
    <property type="match status" value="3"/>
</dbReference>
<reference evidence="5" key="2">
    <citation type="submission" date="2015-03" db="EMBL/GenBank/DDBJ databases">
        <title>Genome sequence of Pseudoalteromonas citrea.</title>
        <authorList>
            <person name="Xie B.-B."/>
            <person name="Rong J.-C."/>
            <person name="Qin Q.-L."/>
            <person name="Zhang Y.-Z."/>
        </authorList>
    </citation>
    <scope>NUCLEOTIDE SEQUENCE</scope>
    <source>
        <strain evidence="5">DSM 8771</strain>
    </source>
</reference>
<dbReference type="EMBL" id="AHBZ03000023">
    <property type="protein sequence ID" value="KAF7767744.1"/>
    <property type="molecule type" value="Genomic_DNA"/>
</dbReference>
<dbReference type="Gene3D" id="3.40.50.980">
    <property type="match status" value="6"/>
</dbReference>
<protein>
    <recommendedName>
        <fullName evidence="4">Carrier domain-containing protein</fullName>
    </recommendedName>
</protein>
<dbReference type="Gene3D" id="3.30.559.30">
    <property type="entry name" value="Nonribosomal peptide synthetase, condensation domain"/>
    <property type="match status" value="3"/>
</dbReference>
<dbReference type="PROSITE" id="PS50075">
    <property type="entry name" value="CARRIER"/>
    <property type="match status" value="3"/>
</dbReference>
<accession>A0AAD4AGD3</accession>
<dbReference type="InterPro" id="IPR041464">
    <property type="entry name" value="TubC_N"/>
</dbReference>
<dbReference type="GO" id="GO:0043041">
    <property type="term" value="P:amino acid activation for nonribosomal peptide biosynthetic process"/>
    <property type="evidence" value="ECO:0007669"/>
    <property type="project" value="TreeGrafter"/>
</dbReference>
<dbReference type="InterPro" id="IPR010071">
    <property type="entry name" value="AA_adenyl_dom"/>
</dbReference>
<reference evidence="5" key="1">
    <citation type="journal article" date="2012" name="J. Bacteriol.">
        <title>Genome sequences of type strains of seven species of the marine bacterium Pseudoalteromonas.</title>
        <authorList>
            <person name="Xie B.B."/>
            <person name="Shu Y.L."/>
            <person name="Qin Q.L."/>
            <person name="Rong J.C."/>
            <person name="Zhang X.Y."/>
            <person name="Chen X.L."/>
            <person name="Shi M."/>
            <person name="He H.L."/>
            <person name="Zhou B.C."/>
            <person name="Zhang Y.Z."/>
        </authorList>
    </citation>
    <scope>NUCLEOTIDE SEQUENCE</scope>
    <source>
        <strain evidence="5">DSM 8771</strain>
    </source>
</reference>
<dbReference type="InterPro" id="IPR044894">
    <property type="entry name" value="TubC_N_sf"/>
</dbReference>
<name>A0AAD4AGD3_9GAMM</name>
<dbReference type="NCBIfam" id="TIGR01733">
    <property type="entry name" value="AA-adenyl-dom"/>
    <property type="match status" value="3"/>
</dbReference>
<sequence length="3315" mass="371054">MKLRDFLDICRTKQIQFSLKNEELKVNAPKGVLTADIIKQLKIFKVDIVELLQEPSSEKLVVNIQPGESLLASPGQQQMWLLSSMHTLADSYHFYRSIEFNGELNIKALEQTFKAIIERHHSLRTVFFEEDGAIYQQVQVGANFSLPFEDVSGLSGEQQEKIISDQTDTIRLMPFDLAKDLMLRVKLFKTADNIYTLKLVLHHIASDGWSLGVLINEVKEYYAYFTGKSENQLPELPAQYTDFSVWERQKLETQQHNDAMSFWRDYLADAPVMHGLPIKRRQIKDTYNLSTVSNTLDALTVNALKLYCQTNGLTVFLFLEYMFAILLSRYSQSHDIVLGTPVGNRGDDRLAGLIGYFVNTLTLRHSIDLEQSFCEGVQQSKNNVLTAMENQQVSFEEIVNEIVEGYDRTSSCNPLVQVMFTLQNNEIPELEFEDLTCSVTHYDQNNVMFDLYLKGEESDGEIKLDWHYLAELFDRDLIESMARHFNTLIRSVLKDDNQILGQVNLLTKSEVDQQLEYARGDVIEYIQSEPVHALFEQRTLNHSNDIAVVSGERHLTYKELNEQANRLAHYLISQGVGKDKYVGVYLERSVNLLVSLLAVLKTGAAYIPFEPNNTKVRNQQIIDDTQLELMIVSPTLLSEVPNKRVNVFVIEQNVSWLETFSRSNPNEHIEPNDTAYVIYTSGSTGKPKGVEISHASLMDYLNYGLKHYYENTLCGSLLVTSHGFDIGVPSLYLPLLVGDTVKLLSQQDVLHDLAKEIINDDNVLLRMTPKHVEGVLLLLNKDVCANQHVFVIGGERFDSALAEKLQTTFPNSQIYNHYGPSESTVGCIIYDVSAHITNLPQELPIGKAMANAQAYVLDERQCILPTGVVGELYIGGSGLAKGYLNSPELTAERFIANPYFNSALSGTSERLYKTGDLVRLLPDGNLEFIGRIDDQVKLLGYRVELGEIEYHLSMQSTIDSALVMTKENEGGDKYLVAYVKASTEGLTCETTELIYTVDMNLKDALPQYMVPASIVLVDEWPLTPNGKINKSALRKLNESIIEAVCIAPESDVEKELLDIWTELLNLEADKVCVTADFFELGGHSLLSIRLLSKIRKHFEIEIDIDTLFSAPTIKGIAGVIAKNKGGVSRGTIVAMEQESDEIPLSFAQQRLWFIDQMQGSSAEYNMPAAFIVEGDLKPSLVEKTLSTIVARHEILRTVYSEKEALQITRKETEFKLTLADLSHLTDEAQNIALQRLIVEDVEKPFDLQSDLMIRASYVSLTAGKGILLFNMHHIVSDGWSIEVLTKEFYTLYKAFAEGKESPLPELEIQYKDFAYWQREWLQGDVLELQLAYWEQQLNELPSVHSLRLDLPRPEVKQYAGEKVSSNLPASTAQAISKLSQEHQLTPFMLLHSALALVLSRHSNNSDIVIGTPVANRMQEELEPLIGFFVNTLVLRIDTAHDDLSDYLSHVRQVHLDAQVNQDVPFELLVERLKVARTTAHSPLFQIMLTTSTDYGLNSEDDLASFALPSVDLRPLESDLIQAKFDLSIDMSISAKGIKLDWIYDKALFTKAHIEQLNSHLSNLLTSLAQASSVNKKVPMLSMLSDTEVTSLLNDFNSTQVDYPKSKCLHQIFEEQVKATPNNIALTFENQDLTYATLNDRANQLAHCIRARQDVMPDTLVGVCVDRSLEMVIAILAVLKSGGAYVPLDPEYPQERLSYMFKDAELNVLITHSSLRNMLPEFSGEMIYVDNLGGIESPVGFAKYPAHNIRVDELGLTAAHLAYVIYTSGSTGQPKGVLIEHQNTLAMLFWAKSIYSSDVLSSVLASTSLNFDLSVYELFLPLISGTKAHIVNNVMDLHGPSELDVTLINTVPSAMQALIDNHAIPQTTQVINLAGEALSANLVNDIFAQSNDMTVYNLYGPSEDTTYSTFAQFDKAVLSAPSIGQVISNSQGYILDANKNVVPRGTAGELYLGGDGVARGYLNLPELTSERFIDNPYYDAATLNSSKRLYRTGDLVRYLSNGELEYLGRIDDQVKVRGFRIELGEIEHQLGKLKEVESALVMVKGSNLGTQQLVAYVKPVSELPGDESDEMKVVLTESIRKSLQTILPAYMVPDAFVVMNLWPLNSNGKINRNALPDPSDAMLNVEYKEAETYTEQVLVKVWAELLDVPEDKISVTASFFELGGHSLLSMRLSSEIRKHLGVELEIKTVFSTPILQDLAKVIINSGNVENSRGSIKAIKRTSDKAVVSFAQQRLWLIDQLQGGSAEYNMPAAFKVDGPLNISLVERVFNTIIERHEVLRTVYVEEGEEALQHIRQEFAFSLGRHDFSFIPDGEKDDALQKFIAEDVALAFNLKEDLMVRANYINLRDHNASSGISQSGVLLFNMHHIATDGWSVDVLTKEFFVLYQAFSEGRANPLPALDIQYSDYAQWQREWLKGEVLESQLSYWEQQLADVPLVHGLPLDKPRPEVKEYQGAIVSRQLPIEVARGLNKLAKQNQLTPFMLLHSALALVLSRHSNSADIVVGTPIANRLQAELTPVIGFFVSTLILRLNTNYEKLEDYLAHVKQVHLDAQSNQDAPFEQIVERLKVPRSTAHTPLVQIVLNTNMNSGLNSDEEVASFNLPGVELSPLESSFVQAKFDFNINMSINEEGVDLRWTYDTAIFTQAHIEQLDDHLARLLNGLANVVSSTKTYELPILSESEVNYLVNVLNETPSGSVNTKNINTLFERQAAEHPDNIAIKHADATMTYQQLNEKVNRLTHYLQEQKIGKGSYIGVCLERSPNLLVCLLSVLNSGAAYIPFEPSNTEKRNGQIIEDANVELVFVDSALQSRVPQSSVKTCLLDESLDWLDSYSCDHKLEKASPSDVAYVIYTSGSTGKPKGVEISHHSLMDYLNFGMTHYYSDSLLGSMLVTSHGFDIGVPSLYIPLLTGGKVQLLAQDNVVNDLAKEVTQQSNALLRMTPKHVEGMLIVLGERCYEQEHVFVIGGEKFSSDLALKLQEAFPKSQIYNHYGPSEATVGCVIYDVTANIKSLPIELPIGKVMDNTQAYILNEQLCILPVGTVGELYVGGDGLARGYLNQPELTAEKFIDNPFYDSNQKGASLRLYRTGDLACYLPDGNLEYIGRIDDQVKIRGYRVEIGEIEYQLSIQEGVESALVAAKKNESDDYHLVAYVKPEQAVFENEENITAEYAIQVKERLKTALPEYMIPSVFEIVQEWPLTPNGKINRKALPESGGVGSQGCYIAPDTKTKKELVTIWSELLKLNADNLSVTADFFELGGHSIAVLSVVRRVKDLYQVEIGMEDVFTYPTISSLADLIENRLVLKDIRDNTQIEDVIEEGVL</sequence>
<dbReference type="InterPro" id="IPR020806">
    <property type="entry name" value="PKS_PP-bd"/>
</dbReference>
<dbReference type="Pfam" id="PF00668">
    <property type="entry name" value="Condensation"/>
    <property type="match status" value="3"/>
</dbReference>
<dbReference type="CDD" id="cd05930">
    <property type="entry name" value="A_NRPS"/>
    <property type="match status" value="2"/>
</dbReference>
<organism evidence="5 6">
    <name type="scientific">Pseudoalteromonas citrea</name>
    <dbReference type="NCBI Taxonomy" id="43655"/>
    <lineage>
        <taxon>Bacteria</taxon>
        <taxon>Pseudomonadati</taxon>
        <taxon>Pseudomonadota</taxon>
        <taxon>Gammaproteobacteria</taxon>
        <taxon>Alteromonadales</taxon>
        <taxon>Pseudoalteromonadaceae</taxon>
        <taxon>Pseudoalteromonas</taxon>
    </lineage>
</organism>
<dbReference type="InterPro" id="IPR045851">
    <property type="entry name" value="AMP-bd_C_sf"/>
</dbReference>
<dbReference type="Pfam" id="PF00550">
    <property type="entry name" value="PP-binding"/>
    <property type="match status" value="3"/>
</dbReference>
<dbReference type="CDD" id="cd19531">
    <property type="entry name" value="LCL_NRPS-like"/>
    <property type="match status" value="3"/>
</dbReference>
<dbReference type="RefSeq" id="WP_010365998.1">
    <property type="nucleotide sequence ID" value="NZ_AHBZ03000023.1"/>
</dbReference>
<dbReference type="Proteomes" id="UP000016487">
    <property type="component" value="Unassembled WGS sequence"/>
</dbReference>
<dbReference type="PANTHER" id="PTHR45527:SF1">
    <property type="entry name" value="FATTY ACID SYNTHASE"/>
    <property type="match status" value="1"/>
</dbReference>
<dbReference type="Gene3D" id="1.10.10.1830">
    <property type="entry name" value="Non-ribosomal peptide synthase, adenylation domain"/>
    <property type="match status" value="1"/>
</dbReference>
<dbReference type="SMART" id="SM01294">
    <property type="entry name" value="PKS_PP_betabranch"/>
    <property type="match status" value="1"/>
</dbReference>
<dbReference type="InterPro" id="IPR036736">
    <property type="entry name" value="ACP-like_sf"/>
</dbReference>
<dbReference type="SUPFAM" id="SSF52777">
    <property type="entry name" value="CoA-dependent acyltransferases"/>
    <property type="match status" value="6"/>
</dbReference>
<dbReference type="GO" id="GO:0009366">
    <property type="term" value="C:enterobactin synthetase complex"/>
    <property type="evidence" value="ECO:0007669"/>
    <property type="project" value="TreeGrafter"/>
</dbReference>
<keyword evidence="2" id="KW-0596">Phosphopantetheine</keyword>
<dbReference type="InterPro" id="IPR000873">
    <property type="entry name" value="AMP-dep_synth/lig_dom"/>
</dbReference>
<dbReference type="GO" id="GO:0031177">
    <property type="term" value="F:phosphopantetheine binding"/>
    <property type="evidence" value="ECO:0007669"/>
    <property type="project" value="InterPro"/>
</dbReference>
<dbReference type="PANTHER" id="PTHR45527">
    <property type="entry name" value="NONRIBOSOMAL PEPTIDE SYNTHETASE"/>
    <property type="match status" value="1"/>
</dbReference>
<feature type="domain" description="Carrier" evidence="4">
    <location>
        <begin position="3218"/>
        <end position="3295"/>
    </location>
</feature>
<evidence type="ECO:0000259" key="4">
    <source>
        <dbReference type="PROSITE" id="PS50075"/>
    </source>
</evidence>
<dbReference type="InterPro" id="IPR006162">
    <property type="entry name" value="Ppantetheine_attach_site"/>
</dbReference>
<dbReference type="SUPFAM" id="SSF47336">
    <property type="entry name" value="ACP-like"/>
    <property type="match status" value="3"/>
</dbReference>
<dbReference type="Pfam" id="PF00501">
    <property type="entry name" value="AMP-binding"/>
    <property type="match status" value="3"/>
</dbReference>
<feature type="domain" description="Carrier" evidence="4">
    <location>
        <begin position="2128"/>
        <end position="2205"/>
    </location>
</feature>
<dbReference type="SMART" id="SM00823">
    <property type="entry name" value="PKS_PP"/>
    <property type="match status" value="3"/>
</dbReference>
<feature type="domain" description="Carrier" evidence="4">
    <location>
        <begin position="1047"/>
        <end position="1124"/>
    </location>
</feature>
<evidence type="ECO:0000256" key="3">
    <source>
        <dbReference type="ARBA" id="ARBA00022553"/>
    </source>
</evidence>
<comment type="cofactor">
    <cofactor evidence="1">
        <name>pantetheine 4'-phosphate</name>
        <dbReference type="ChEBI" id="CHEBI:47942"/>
    </cofactor>
</comment>
<dbReference type="InterPro" id="IPR023213">
    <property type="entry name" value="CAT-like_dom_sf"/>
</dbReference>
<dbReference type="InterPro" id="IPR001242">
    <property type="entry name" value="Condensation_dom"/>
</dbReference>
<keyword evidence="3" id="KW-0597">Phosphoprotein</keyword>
<dbReference type="InterPro" id="IPR020845">
    <property type="entry name" value="AMP-binding_CS"/>
</dbReference>
<dbReference type="Gene3D" id="3.30.300.30">
    <property type="match status" value="3"/>
</dbReference>
<dbReference type="SUPFAM" id="SSF56801">
    <property type="entry name" value="Acetyl-CoA synthetase-like"/>
    <property type="match status" value="3"/>
</dbReference>
<dbReference type="FunFam" id="2.30.38.10:FF:000001">
    <property type="entry name" value="Non-ribosomal peptide synthetase PvdI"/>
    <property type="match status" value="1"/>
</dbReference>
<dbReference type="FunFam" id="1.10.1200.10:FF:000005">
    <property type="entry name" value="Nonribosomal peptide synthetase 1"/>
    <property type="match status" value="1"/>
</dbReference>
<proteinExistence type="predicted"/>
<dbReference type="GO" id="GO:0047527">
    <property type="term" value="F:2,3-dihydroxybenzoate-serine ligase activity"/>
    <property type="evidence" value="ECO:0007669"/>
    <property type="project" value="TreeGrafter"/>
</dbReference>
<dbReference type="Gene3D" id="2.30.38.10">
    <property type="entry name" value="Luciferase, Domain 3"/>
    <property type="match status" value="3"/>
</dbReference>
<gene>
    <name evidence="5" type="ORF">PCIT_a3832</name>
</gene>
<dbReference type="PROSITE" id="PS00012">
    <property type="entry name" value="PHOSPHOPANTETHEINE"/>
    <property type="match status" value="2"/>
</dbReference>
<dbReference type="GO" id="GO:0009239">
    <property type="term" value="P:enterobactin biosynthetic process"/>
    <property type="evidence" value="ECO:0007669"/>
    <property type="project" value="TreeGrafter"/>
</dbReference>
<dbReference type="NCBIfam" id="NF003417">
    <property type="entry name" value="PRK04813.1"/>
    <property type="match status" value="3"/>
</dbReference>
<evidence type="ECO:0000313" key="6">
    <source>
        <dbReference type="Proteomes" id="UP000016487"/>
    </source>
</evidence>
<dbReference type="FunFam" id="3.40.50.980:FF:000001">
    <property type="entry name" value="Non-ribosomal peptide synthetase"/>
    <property type="match status" value="3"/>
</dbReference>
<evidence type="ECO:0000256" key="2">
    <source>
        <dbReference type="ARBA" id="ARBA00022450"/>
    </source>
</evidence>